<sequence>MVIDMSECWLIDSYFTGENGKRISWKLSQPALRENSWQIIRFLHGIDNSDGTVIVGADVPQVVRKAFELTRIALEQSGSNYLHEGRVPLQWALPRFVPFQFGSDVTDRIEKYIDGEDNLWNKLVELRRCPPPDLSEVDELRNVLLAMLTNVPRTAENIYRFRLLIGVGARLFSLGPEFFSPDEPERQ</sequence>
<keyword evidence="2" id="KW-1185">Reference proteome</keyword>
<dbReference type="RefSeq" id="WP_034798565.1">
    <property type="nucleotide sequence ID" value="NZ_AWFF01000073.1"/>
</dbReference>
<organism evidence="1 2">
    <name type="scientific">Hyphomonas beringensis</name>
    <dbReference type="NCBI Taxonomy" id="1280946"/>
    <lineage>
        <taxon>Bacteria</taxon>
        <taxon>Pseudomonadati</taxon>
        <taxon>Pseudomonadota</taxon>
        <taxon>Alphaproteobacteria</taxon>
        <taxon>Hyphomonadales</taxon>
        <taxon>Hyphomonadaceae</taxon>
        <taxon>Hyphomonas</taxon>
    </lineage>
</organism>
<dbReference type="Proteomes" id="UP000027037">
    <property type="component" value="Unassembled WGS sequence"/>
</dbReference>
<proteinExistence type="predicted"/>
<reference evidence="1 2" key="1">
    <citation type="journal article" date="2014" name="Antonie Van Leeuwenhoek">
        <title>Hyphomonas beringensis sp. nov. and Hyphomonas chukchiensis sp. nov., isolated from surface seawater of the Bering Sea and Chukchi Sea.</title>
        <authorList>
            <person name="Li C."/>
            <person name="Lai Q."/>
            <person name="Li G."/>
            <person name="Dong C."/>
            <person name="Wang J."/>
            <person name="Liao Y."/>
            <person name="Shao Z."/>
        </authorList>
    </citation>
    <scope>NUCLEOTIDE SEQUENCE [LARGE SCALE GENOMIC DNA]</scope>
    <source>
        <strain evidence="1 2">25B14_1</strain>
    </source>
</reference>
<name>A0A062U2V6_9PROT</name>
<protein>
    <submittedName>
        <fullName evidence="1">Uncharacterized protein</fullName>
    </submittedName>
</protein>
<gene>
    <name evidence="1" type="ORF">HY29_18280</name>
</gene>
<dbReference type="AlphaFoldDB" id="A0A062U2V6"/>
<evidence type="ECO:0000313" key="2">
    <source>
        <dbReference type="Proteomes" id="UP000027037"/>
    </source>
</evidence>
<accession>A0A062U2V6</accession>
<evidence type="ECO:0000313" key="1">
    <source>
        <dbReference type="EMBL" id="KCZ52073.1"/>
    </source>
</evidence>
<comment type="caution">
    <text evidence="1">The sequence shown here is derived from an EMBL/GenBank/DDBJ whole genome shotgun (WGS) entry which is preliminary data.</text>
</comment>
<dbReference type="EMBL" id="AWFF01000073">
    <property type="protein sequence ID" value="KCZ52073.1"/>
    <property type="molecule type" value="Genomic_DNA"/>
</dbReference>